<dbReference type="Proteomes" id="UP000322918">
    <property type="component" value="Unassembled WGS sequence"/>
</dbReference>
<evidence type="ECO:0000256" key="4">
    <source>
        <dbReference type="ARBA" id="ARBA00022692"/>
    </source>
</evidence>
<feature type="transmembrane region" description="Helical" evidence="8">
    <location>
        <begin position="271"/>
        <end position="292"/>
    </location>
</feature>
<dbReference type="InterPro" id="IPR029044">
    <property type="entry name" value="Nucleotide-diphossugar_trans"/>
</dbReference>
<name>A0A5M9HC25_9SPHI</name>
<evidence type="ECO:0000256" key="5">
    <source>
        <dbReference type="ARBA" id="ARBA00022985"/>
    </source>
</evidence>
<dbReference type="InterPro" id="IPR050256">
    <property type="entry name" value="Glycosyltransferase_2"/>
</dbReference>
<keyword evidence="1" id="KW-1003">Cell membrane</keyword>
<organism evidence="10 11">
    <name type="scientific">Arcticibacter tournemirensis</name>
    <dbReference type="NCBI Taxonomy" id="699437"/>
    <lineage>
        <taxon>Bacteria</taxon>
        <taxon>Pseudomonadati</taxon>
        <taxon>Bacteroidota</taxon>
        <taxon>Sphingobacteriia</taxon>
        <taxon>Sphingobacteriales</taxon>
        <taxon>Sphingobacteriaceae</taxon>
        <taxon>Arcticibacter</taxon>
    </lineage>
</organism>
<evidence type="ECO:0000256" key="6">
    <source>
        <dbReference type="ARBA" id="ARBA00022989"/>
    </source>
</evidence>
<dbReference type="OrthoDB" id="9810303at2"/>
<dbReference type="SUPFAM" id="SSF53448">
    <property type="entry name" value="Nucleotide-diphospho-sugar transferases"/>
    <property type="match status" value="1"/>
</dbReference>
<keyword evidence="7 8" id="KW-0472">Membrane</keyword>
<dbReference type="Pfam" id="PF00535">
    <property type="entry name" value="Glycos_transf_2"/>
    <property type="match status" value="1"/>
</dbReference>
<reference evidence="10 11" key="1">
    <citation type="submission" date="2019-09" db="EMBL/GenBank/DDBJ databases">
        <title>Pararcticibacter amylolyticus gen. nov., sp. nov., isolated from a rottenly hemp rope, and reclassification of Pedobacter tournemirensis as Pararcticibacter tournemirensis comb. nov.</title>
        <authorList>
            <person name="Cai Y."/>
        </authorList>
    </citation>
    <scope>NUCLEOTIDE SEQUENCE [LARGE SCALE GENOMIC DNA]</scope>
    <source>
        <strain evidence="10 11">TF5-37.2-LB10</strain>
    </source>
</reference>
<protein>
    <submittedName>
        <fullName evidence="10">Glycosyltransferase</fullName>
    </submittedName>
</protein>
<dbReference type="GO" id="GO:0099621">
    <property type="term" value="F:undecaprenyl-phosphate 4-deoxy-4-formamido-L-arabinose transferase activity"/>
    <property type="evidence" value="ECO:0007669"/>
    <property type="project" value="TreeGrafter"/>
</dbReference>
<dbReference type="AlphaFoldDB" id="A0A5M9HC25"/>
<keyword evidence="6 8" id="KW-1133">Transmembrane helix</keyword>
<keyword evidence="4 8" id="KW-0812">Transmembrane</keyword>
<comment type="caution">
    <text evidence="10">The sequence shown here is derived from an EMBL/GenBank/DDBJ whole genome shotgun (WGS) entry which is preliminary data.</text>
</comment>
<feature type="transmembrane region" description="Helical" evidence="8">
    <location>
        <begin position="227"/>
        <end position="251"/>
    </location>
</feature>
<keyword evidence="5" id="KW-0448">Lipopolysaccharide biosynthesis</keyword>
<evidence type="ECO:0000256" key="3">
    <source>
        <dbReference type="ARBA" id="ARBA00022679"/>
    </source>
</evidence>
<keyword evidence="3 10" id="KW-0808">Transferase</keyword>
<evidence type="ECO:0000259" key="9">
    <source>
        <dbReference type="Pfam" id="PF00535"/>
    </source>
</evidence>
<dbReference type="PANTHER" id="PTHR48090:SF3">
    <property type="entry name" value="UNDECAPRENYL-PHOSPHATE 4-DEOXY-4-FORMAMIDO-L-ARABINOSE TRANSFERASE"/>
    <property type="match status" value="1"/>
</dbReference>
<dbReference type="PANTHER" id="PTHR48090">
    <property type="entry name" value="UNDECAPRENYL-PHOSPHATE 4-DEOXY-4-FORMAMIDO-L-ARABINOSE TRANSFERASE-RELATED"/>
    <property type="match status" value="1"/>
</dbReference>
<evidence type="ECO:0000256" key="8">
    <source>
        <dbReference type="SAM" id="Phobius"/>
    </source>
</evidence>
<evidence type="ECO:0000256" key="1">
    <source>
        <dbReference type="ARBA" id="ARBA00022475"/>
    </source>
</evidence>
<dbReference type="InterPro" id="IPR001173">
    <property type="entry name" value="Glyco_trans_2-like"/>
</dbReference>
<dbReference type="Gene3D" id="3.90.550.10">
    <property type="entry name" value="Spore Coat Polysaccharide Biosynthesis Protein SpsA, Chain A"/>
    <property type="match status" value="1"/>
</dbReference>
<evidence type="ECO:0000313" key="10">
    <source>
        <dbReference type="EMBL" id="KAA8482788.1"/>
    </source>
</evidence>
<feature type="domain" description="Glycosyltransferase 2-like" evidence="9">
    <location>
        <begin position="9"/>
        <end position="179"/>
    </location>
</feature>
<dbReference type="EMBL" id="VWNE01000015">
    <property type="protein sequence ID" value="KAA8482788.1"/>
    <property type="molecule type" value="Genomic_DNA"/>
</dbReference>
<proteinExistence type="predicted"/>
<dbReference type="RefSeq" id="WP_141815327.1">
    <property type="nucleotide sequence ID" value="NZ_VFPL01000001.1"/>
</dbReference>
<evidence type="ECO:0000256" key="7">
    <source>
        <dbReference type="ARBA" id="ARBA00023136"/>
    </source>
</evidence>
<keyword evidence="2" id="KW-0328">Glycosyltransferase</keyword>
<sequence length="317" mass="36072">MPAQPDVVIIAPCFNENRTVEVFLADLEKALESLAYRFRIVIIDDGSTDDTLEILKSIELKADNLELSILTLQFNSGHQGAIYQGLLYCSNLPCDKFIIMDSDGEDDPTAIKELVKINGFDIVHVIRGKRNESFSFKLAYYFYKIIFRAITGKVLNFGNYCMINKKIVLNSCHTSFIHFAAHLSKQKAKSKGIVYDRRKRLDGKSKMSFQGLVNHAFKSFIEYGEELLMVFLKLFVVIGIFMLIMVGVVLYKKFISMEAVIGWASTILSSLFNMALISLGFFILGILMLNVISRGKNIKEVIYEEIEKQPFLQDKYS</sequence>
<dbReference type="GO" id="GO:0009103">
    <property type="term" value="P:lipopolysaccharide biosynthetic process"/>
    <property type="evidence" value="ECO:0007669"/>
    <property type="project" value="UniProtKB-KW"/>
</dbReference>
<gene>
    <name evidence="10" type="ORF">F1649_11090</name>
</gene>
<evidence type="ECO:0000313" key="11">
    <source>
        <dbReference type="Proteomes" id="UP000322918"/>
    </source>
</evidence>
<accession>A0A5M9HC25</accession>
<dbReference type="GO" id="GO:0005886">
    <property type="term" value="C:plasma membrane"/>
    <property type="evidence" value="ECO:0007669"/>
    <property type="project" value="TreeGrafter"/>
</dbReference>
<evidence type="ECO:0000256" key="2">
    <source>
        <dbReference type="ARBA" id="ARBA00022676"/>
    </source>
</evidence>
<keyword evidence="11" id="KW-1185">Reference proteome</keyword>